<dbReference type="Gene3D" id="1.10.20.10">
    <property type="entry name" value="Histone, subunit A"/>
    <property type="match status" value="1"/>
</dbReference>
<dbReference type="InterPro" id="IPR009072">
    <property type="entry name" value="Histone-fold"/>
</dbReference>
<dbReference type="InterPro" id="IPR028255">
    <property type="entry name" value="CENP-T"/>
</dbReference>
<comment type="caution">
    <text evidence="8">The sequence shown here is derived from an EMBL/GenBank/DDBJ whole genome shotgun (WGS) entry which is preliminary data.</text>
</comment>
<accession>A0A834FEJ3</accession>
<feature type="region of interest" description="Disordered" evidence="6">
    <location>
        <begin position="1"/>
        <end position="29"/>
    </location>
</feature>
<dbReference type="CDD" id="cd22920">
    <property type="entry name" value="HFD_CENP-T"/>
    <property type="match status" value="1"/>
</dbReference>
<sequence length="224" mass="25663">MDSPPEEAPDQDAAEQEEEWEDDDDDGEEGDGYIYFFSFSIKQTNIKALTFGLWYISEFSGKTPAFVKEKRTFYQPDSPTLTPVSKKVQLSVTNEVVPPAKPKQARRNKTKVSTGKPVLSKNYLMSVFRHFSKTKVSSDVFPVLNDIMDTFFDRMAQDLETYAAHAKRKTIEVEDAILLLRRQGHVNDKVPVEVLIEKYLRMEQRKLLIPIATSGNVVVPKKRR</sequence>
<proteinExistence type="inferred from homology"/>
<dbReference type="AlphaFoldDB" id="A0A834FEJ3"/>
<dbReference type="Proteomes" id="UP000646548">
    <property type="component" value="Unassembled WGS sequence"/>
</dbReference>
<evidence type="ECO:0000256" key="3">
    <source>
        <dbReference type="ARBA" id="ARBA00010137"/>
    </source>
</evidence>
<evidence type="ECO:0000256" key="4">
    <source>
        <dbReference type="ARBA" id="ARBA00022454"/>
    </source>
</evidence>
<gene>
    <name evidence="8" type="ORF">FQA47_010012</name>
</gene>
<evidence type="ECO:0000259" key="7">
    <source>
        <dbReference type="Pfam" id="PF15511"/>
    </source>
</evidence>
<keyword evidence="4" id="KW-0158">Chromosome</keyword>
<dbReference type="PANTHER" id="PTHR46904">
    <property type="entry name" value="CENTROMERE PROTEIN T"/>
    <property type="match status" value="1"/>
</dbReference>
<dbReference type="GO" id="GO:0000278">
    <property type="term" value="P:mitotic cell cycle"/>
    <property type="evidence" value="ECO:0007669"/>
    <property type="project" value="TreeGrafter"/>
</dbReference>
<dbReference type="SUPFAM" id="SSF47113">
    <property type="entry name" value="Histone-fold"/>
    <property type="match status" value="1"/>
</dbReference>
<feature type="domain" description="CENP-T/Histone H4 histone fold" evidence="7">
    <location>
        <begin position="129"/>
        <end position="211"/>
    </location>
</feature>
<evidence type="ECO:0000256" key="6">
    <source>
        <dbReference type="SAM" id="MobiDB-lite"/>
    </source>
</evidence>
<evidence type="ECO:0000313" key="9">
    <source>
        <dbReference type="Proteomes" id="UP000646548"/>
    </source>
</evidence>
<dbReference type="EMBL" id="WKFB01000200">
    <property type="protein sequence ID" value="KAF6732046.1"/>
    <property type="molecule type" value="Genomic_DNA"/>
</dbReference>
<dbReference type="GO" id="GO:0005634">
    <property type="term" value="C:nucleus"/>
    <property type="evidence" value="ECO:0007669"/>
    <property type="project" value="UniProtKB-SubCell"/>
</dbReference>
<dbReference type="GO" id="GO:0007059">
    <property type="term" value="P:chromosome segregation"/>
    <property type="evidence" value="ECO:0007669"/>
    <property type="project" value="TreeGrafter"/>
</dbReference>
<dbReference type="GO" id="GO:0051382">
    <property type="term" value="P:kinetochore assembly"/>
    <property type="evidence" value="ECO:0007669"/>
    <property type="project" value="InterPro"/>
</dbReference>
<dbReference type="PANTHER" id="PTHR46904:SF1">
    <property type="entry name" value="CENTROMERE PROTEIN T"/>
    <property type="match status" value="1"/>
</dbReference>
<dbReference type="GO" id="GO:0000776">
    <property type="term" value="C:kinetochore"/>
    <property type="evidence" value="ECO:0007669"/>
    <property type="project" value="InterPro"/>
</dbReference>
<dbReference type="GO" id="GO:0003677">
    <property type="term" value="F:DNA binding"/>
    <property type="evidence" value="ECO:0007669"/>
    <property type="project" value="InterPro"/>
</dbReference>
<name>A0A834FEJ3_ORYME</name>
<comment type="subcellular location">
    <subcellularLocation>
        <location evidence="2">Chromosome</location>
    </subcellularLocation>
    <subcellularLocation>
        <location evidence="1">Nucleus</location>
    </subcellularLocation>
</comment>
<evidence type="ECO:0000256" key="2">
    <source>
        <dbReference type="ARBA" id="ARBA00004286"/>
    </source>
</evidence>
<organism evidence="8 9">
    <name type="scientific">Oryzias melastigma</name>
    <name type="common">Marine medaka</name>
    <dbReference type="NCBI Taxonomy" id="30732"/>
    <lineage>
        <taxon>Eukaryota</taxon>
        <taxon>Metazoa</taxon>
        <taxon>Chordata</taxon>
        <taxon>Craniata</taxon>
        <taxon>Vertebrata</taxon>
        <taxon>Euteleostomi</taxon>
        <taxon>Actinopterygii</taxon>
        <taxon>Neopterygii</taxon>
        <taxon>Teleostei</taxon>
        <taxon>Neoteleostei</taxon>
        <taxon>Acanthomorphata</taxon>
        <taxon>Ovalentaria</taxon>
        <taxon>Atherinomorphae</taxon>
        <taxon>Beloniformes</taxon>
        <taxon>Adrianichthyidae</taxon>
        <taxon>Oryziinae</taxon>
        <taxon>Oryzias</taxon>
    </lineage>
</organism>
<dbReference type="Pfam" id="PF15511">
    <property type="entry name" value="CENP-T_C"/>
    <property type="match status" value="1"/>
</dbReference>
<protein>
    <submittedName>
        <fullName evidence="8">Centromere protein T</fullName>
    </submittedName>
</protein>
<dbReference type="InterPro" id="IPR035425">
    <property type="entry name" value="CENP-T/H4_C"/>
</dbReference>
<comment type="similarity">
    <text evidence="3">Belongs to the CENP-T/CNN1 family.</text>
</comment>
<evidence type="ECO:0000256" key="5">
    <source>
        <dbReference type="ARBA" id="ARBA00023242"/>
    </source>
</evidence>
<evidence type="ECO:0000256" key="1">
    <source>
        <dbReference type="ARBA" id="ARBA00004123"/>
    </source>
</evidence>
<keyword evidence="5" id="KW-0539">Nucleus</keyword>
<evidence type="ECO:0000313" key="8">
    <source>
        <dbReference type="EMBL" id="KAF6732046.1"/>
    </source>
</evidence>
<reference evidence="8" key="1">
    <citation type="journal article" name="BMC Genomics">
        <title>Long-read sequencing and de novo genome assembly of marine medaka (Oryzias melastigma).</title>
        <authorList>
            <person name="Liang P."/>
            <person name="Saqib H.S.A."/>
            <person name="Ni X."/>
            <person name="Shen Y."/>
        </authorList>
    </citation>
    <scope>NUCLEOTIDE SEQUENCE</scope>
    <source>
        <strain evidence="8">Bigg-433</strain>
    </source>
</reference>
<dbReference type="GO" id="GO:0046982">
    <property type="term" value="F:protein heterodimerization activity"/>
    <property type="evidence" value="ECO:0007669"/>
    <property type="project" value="InterPro"/>
</dbReference>